<evidence type="ECO:0000256" key="3">
    <source>
        <dbReference type="ARBA" id="ARBA00023163"/>
    </source>
</evidence>
<dbReference type="InterPro" id="IPR000835">
    <property type="entry name" value="HTH_MarR-typ"/>
</dbReference>
<sequence>METGTGGQRLNVDELTTVIEDFNTLFIRLPTVQQFGFSSLSVLHTLSRRGPTRLTALTTTEQLTQPAITSLVSRLERDGLVERRPDPSDGRAVLVALTDAGAEVVRARHANRVTRLGQLIADMDDEQRDAIARSVPALRRVIELATSGDNLGADS</sequence>
<reference evidence="5 6" key="1">
    <citation type="submission" date="2023-07" db="EMBL/GenBank/DDBJ databases">
        <title>Sequencing the genomes of 1000 actinobacteria strains.</title>
        <authorList>
            <person name="Klenk H.-P."/>
        </authorList>
    </citation>
    <scope>NUCLEOTIDE SEQUENCE [LARGE SCALE GENOMIC DNA]</scope>
    <source>
        <strain evidence="5 6">DSM 46740</strain>
    </source>
</reference>
<evidence type="ECO:0000313" key="6">
    <source>
        <dbReference type="Proteomes" id="UP001225356"/>
    </source>
</evidence>
<dbReference type="EMBL" id="JAUSQU010000001">
    <property type="protein sequence ID" value="MDP9843872.1"/>
    <property type="molecule type" value="Genomic_DNA"/>
</dbReference>
<dbReference type="InterPro" id="IPR023187">
    <property type="entry name" value="Tscrpt_reg_MarR-type_CS"/>
</dbReference>
<dbReference type="Proteomes" id="UP001225356">
    <property type="component" value="Unassembled WGS sequence"/>
</dbReference>
<evidence type="ECO:0000313" key="5">
    <source>
        <dbReference type="EMBL" id="MDP9843872.1"/>
    </source>
</evidence>
<dbReference type="InterPro" id="IPR036390">
    <property type="entry name" value="WH_DNA-bd_sf"/>
</dbReference>
<proteinExistence type="predicted"/>
<accession>A0ABT9QAS4</accession>
<feature type="domain" description="HTH marR-type" evidence="4">
    <location>
        <begin position="1"/>
        <end position="143"/>
    </location>
</feature>
<keyword evidence="6" id="KW-1185">Reference proteome</keyword>
<organism evidence="5 6">
    <name type="scientific">Streptosporangium lutulentum</name>
    <dbReference type="NCBI Taxonomy" id="1461250"/>
    <lineage>
        <taxon>Bacteria</taxon>
        <taxon>Bacillati</taxon>
        <taxon>Actinomycetota</taxon>
        <taxon>Actinomycetes</taxon>
        <taxon>Streptosporangiales</taxon>
        <taxon>Streptosporangiaceae</taxon>
        <taxon>Streptosporangium</taxon>
    </lineage>
</organism>
<dbReference type="SUPFAM" id="SSF46785">
    <property type="entry name" value="Winged helix' DNA-binding domain"/>
    <property type="match status" value="1"/>
</dbReference>
<keyword evidence="1" id="KW-0805">Transcription regulation</keyword>
<dbReference type="InterPro" id="IPR036388">
    <property type="entry name" value="WH-like_DNA-bd_sf"/>
</dbReference>
<dbReference type="InterPro" id="IPR052526">
    <property type="entry name" value="HTH-type_Bedaq_tolerance"/>
</dbReference>
<name>A0ABT9QAS4_9ACTN</name>
<keyword evidence="2 5" id="KW-0238">DNA-binding</keyword>
<dbReference type="RefSeq" id="WP_307558308.1">
    <property type="nucleotide sequence ID" value="NZ_JAUSQU010000001.1"/>
</dbReference>
<comment type="caution">
    <text evidence="5">The sequence shown here is derived from an EMBL/GenBank/DDBJ whole genome shotgun (WGS) entry which is preliminary data.</text>
</comment>
<evidence type="ECO:0000256" key="1">
    <source>
        <dbReference type="ARBA" id="ARBA00023015"/>
    </source>
</evidence>
<dbReference type="PROSITE" id="PS01117">
    <property type="entry name" value="HTH_MARR_1"/>
    <property type="match status" value="1"/>
</dbReference>
<dbReference type="PROSITE" id="PS50995">
    <property type="entry name" value="HTH_MARR_2"/>
    <property type="match status" value="1"/>
</dbReference>
<dbReference type="PANTHER" id="PTHR39515:SF2">
    <property type="entry name" value="HTH-TYPE TRANSCRIPTIONAL REGULATOR RV0880"/>
    <property type="match status" value="1"/>
</dbReference>
<dbReference type="PANTHER" id="PTHR39515">
    <property type="entry name" value="CONSERVED PROTEIN"/>
    <property type="match status" value="1"/>
</dbReference>
<evidence type="ECO:0000259" key="4">
    <source>
        <dbReference type="PROSITE" id="PS50995"/>
    </source>
</evidence>
<dbReference type="Pfam" id="PF01047">
    <property type="entry name" value="MarR"/>
    <property type="match status" value="1"/>
</dbReference>
<dbReference type="SMART" id="SM00347">
    <property type="entry name" value="HTH_MARR"/>
    <property type="match status" value="1"/>
</dbReference>
<keyword evidence="3" id="KW-0804">Transcription</keyword>
<dbReference type="Gene3D" id="1.10.10.10">
    <property type="entry name" value="Winged helix-like DNA-binding domain superfamily/Winged helix DNA-binding domain"/>
    <property type="match status" value="1"/>
</dbReference>
<gene>
    <name evidence="5" type="ORF">J2853_003083</name>
</gene>
<evidence type="ECO:0000256" key="2">
    <source>
        <dbReference type="ARBA" id="ARBA00023125"/>
    </source>
</evidence>
<dbReference type="GO" id="GO:0003677">
    <property type="term" value="F:DNA binding"/>
    <property type="evidence" value="ECO:0007669"/>
    <property type="project" value="UniProtKB-KW"/>
</dbReference>
<protein>
    <submittedName>
        <fullName evidence="5">DNA-binding MarR family transcriptional regulator</fullName>
    </submittedName>
</protein>